<feature type="binding site" evidence="10">
    <location>
        <begin position="320"/>
        <end position="322"/>
    </location>
    <ligand>
        <name>substrate</name>
    </ligand>
</feature>
<evidence type="ECO:0000256" key="11">
    <source>
        <dbReference type="PIRSR" id="PIRSR038994-3"/>
    </source>
</evidence>
<dbReference type="NCBIfam" id="TIGR00221">
    <property type="entry name" value="nagA"/>
    <property type="match status" value="1"/>
</dbReference>
<dbReference type="FunFam" id="3.20.20.140:FF:000023">
    <property type="entry name" value="N-acetylglucosamine-6-phosphate deacetylase"/>
    <property type="match status" value="1"/>
</dbReference>
<evidence type="ECO:0000256" key="10">
    <source>
        <dbReference type="PIRSR" id="PIRSR038994-2"/>
    </source>
</evidence>
<comment type="catalytic activity">
    <reaction evidence="7 8">
        <text>N-acetyl-D-glucosamine 6-phosphate + H2O = D-glucosamine 6-phosphate + acetate</text>
        <dbReference type="Rhea" id="RHEA:22936"/>
        <dbReference type="ChEBI" id="CHEBI:15377"/>
        <dbReference type="ChEBI" id="CHEBI:30089"/>
        <dbReference type="ChEBI" id="CHEBI:57513"/>
        <dbReference type="ChEBI" id="CHEBI:58725"/>
        <dbReference type="EC" id="3.5.1.25"/>
    </reaction>
</comment>
<keyword evidence="4 11" id="KW-0479">Metal-binding</keyword>
<dbReference type="GO" id="GO:0106279">
    <property type="term" value="P:negative regulation of UDP-N-acetylglucosamine biosynthetic process"/>
    <property type="evidence" value="ECO:0007669"/>
    <property type="project" value="UniProtKB-ARBA"/>
</dbReference>
<comment type="cofactor">
    <cofactor evidence="11">
        <name>a divalent metal cation</name>
        <dbReference type="ChEBI" id="CHEBI:60240"/>
    </cofactor>
    <text evidence="11">Binds 1 divalent metal cation per subunit.</text>
</comment>
<keyword evidence="5 8" id="KW-0378">Hydrolase</keyword>
<evidence type="ECO:0000256" key="9">
    <source>
        <dbReference type="PIRSR" id="PIRSR038994-1"/>
    </source>
</evidence>
<dbReference type="SUPFAM" id="SSF51338">
    <property type="entry name" value="Composite domain of metallo-dependent hydrolases"/>
    <property type="match status" value="1"/>
</dbReference>
<comment type="similarity">
    <text evidence="1 8">Belongs to the metallo-dependent hydrolases superfamily. NagA family.</text>
</comment>
<gene>
    <name evidence="13" type="ORF">PPYR_07836</name>
</gene>
<name>A0A5N4ARN1_PHOPY</name>
<evidence type="ECO:0000256" key="7">
    <source>
        <dbReference type="ARBA" id="ARBA00047647"/>
    </source>
</evidence>
<sequence>MSSSELIQFINCKILRNHTLTEEHLWVRNGKIINPEDVFFDEKIKADTVIDCNGCIIAPGFIDIQINGGFGVDFSNCDNIDSGLGRVAKSLLSSGVTSFCPTIVTSPNDVYKHVLPQIKKSQGGLHGATVLGIHLEGPFININKKGAHPPKFIKDLDEGFQSLVQTYSTLENVSIITLAPELKHANEVISKLTSLGITVSVGHSMASLKDGESAISSGATLITHLFNAMLPFHHRDPGLVGLLASHNTLVDKIVYFGIISDGIHTHPAALRIAYRIHPDGLVLVTDAVSAMGLEEGRHNIGQLSVEIKNGMALVAGTNTLCGSIATMDTCVKIFLQSTGCSIEYALEAASLHPAEALGIVHKKGTLNFGVDADFIFLDSDLSLLSTWIAGKCVYKK</sequence>
<feature type="domain" description="Amidohydrolase-related" evidence="12">
    <location>
        <begin position="56"/>
        <end position="391"/>
    </location>
</feature>
<feature type="binding site" evidence="11">
    <location>
        <position position="136"/>
    </location>
    <ligand>
        <name>Zn(2+)</name>
        <dbReference type="ChEBI" id="CHEBI:29105"/>
    </ligand>
</feature>
<dbReference type="EC" id="3.5.1.25" evidence="2 8"/>
<feature type="binding site" evidence="10">
    <location>
        <begin position="227"/>
        <end position="228"/>
    </location>
    <ligand>
        <name>substrate</name>
    </ligand>
</feature>
<organism evidence="13 14">
    <name type="scientific">Photinus pyralis</name>
    <name type="common">Common eastern firefly</name>
    <name type="synonym">Lampyris pyralis</name>
    <dbReference type="NCBI Taxonomy" id="7054"/>
    <lineage>
        <taxon>Eukaryota</taxon>
        <taxon>Metazoa</taxon>
        <taxon>Ecdysozoa</taxon>
        <taxon>Arthropoda</taxon>
        <taxon>Hexapoda</taxon>
        <taxon>Insecta</taxon>
        <taxon>Pterygota</taxon>
        <taxon>Neoptera</taxon>
        <taxon>Endopterygota</taxon>
        <taxon>Coleoptera</taxon>
        <taxon>Polyphaga</taxon>
        <taxon>Elateriformia</taxon>
        <taxon>Elateroidea</taxon>
        <taxon>Lampyridae</taxon>
        <taxon>Lampyrinae</taxon>
        <taxon>Photinus</taxon>
    </lineage>
</organism>
<protein>
    <recommendedName>
        <fullName evidence="3 8">N-acetylglucosamine-6-phosphate deacetylase</fullName>
        <ecNumber evidence="2 8">3.5.1.25</ecNumber>
    </recommendedName>
</protein>
<dbReference type="EMBL" id="VVIM01000005">
    <property type="protein sequence ID" value="KAB0799956.1"/>
    <property type="molecule type" value="Genomic_DNA"/>
</dbReference>
<evidence type="ECO:0000256" key="2">
    <source>
        <dbReference type="ARBA" id="ARBA00011899"/>
    </source>
</evidence>
<dbReference type="PIRSF" id="PIRSF038994">
    <property type="entry name" value="NagA"/>
    <property type="match status" value="1"/>
</dbReference>
<dbReference type="InterPro" id="IPR011059">
    <property type="entry name" value="Metal-dep_hydrolase_composite"/>
</dbReference>
<dbReference type="GO" id="GO:0046872">
    <property type="term" value="F:metal ion binding"/>
    <property type="evidence" value="ECO:0007669"/>
    <property type="project" value="UniProtKB-KW"/>
</dbReference>
<evidence type="ECO:0000313" key="14">
    <source>
        <dbReference type="Proteomes" id="UP000327044"/>
    </source>
</evidence>
<evidence type="ECO:0000256" key="1">
    <source>
        <dbReference type="ARBA" id="ARBA00010716"/>
    </source>
</evidence>
<dbReference type="SUPFAM" id="SSF51556">
    <property type="entry name" value="Metallo-dependent hydrolases"/>
    <property type="match status" value="1"/>
</dbReference>
<dbReference type="AlphaFoldDB" id="A0A5N4ARN1"/>
<evidence type="ECO:0000259" key="12">
    <source>
        <dbReference type="Pfam" id="PF01979"/>
    </source>
</evidence>
<feature type="active site" description="Proton donor/acceptor" evidence="9">
    <location>
        <position position="286"/>
    </location>
</feature>
<evidence type="ECO:0000256" key="4">
    <source>
        <dbReference type="ARBA" id="ARBA00022723"/>
    </source>
</evidence>
<feature type="binding site" evidence="10">
    <location>
        <position position="147"/>
    </location>
    <ligand>
        <name>substrate</name>
    </ligand>
</feature>
<dbReference type="CDD" id="cd00854">
    <property type="entry name" value="NagA"/>
    <property type="match status" value="1"/>
</dbReference>
<feature type="binding site" evidence="10">
    <location>
        <position position="264"/>
    </location>
    <ligand>
        <name>substrate</name>
    </ligand>
</feature>
<evidence type="ECO:0000256" key="8">
    <source>
        <dbReference type="PIRNR" id="PIRNR038994"/>
    </source>
</evidence>
<keyword evidence="6 8" id="KW-0119">Carbohydrate metabolism</keyword>
<dbReference type="Gene3D" id="2.30.40.10">
    <property type="entry name" value="Urease, subunit C, domain 1"/>
    <property type="match status" value="1"/>
</dbReference>
<feature type="binding site" evidence="11">
    <location>
        <position position="224"/>
    </location>
    <ligand>
        <name>Zn(2+)</name>
        <dbReference type="ChEBI" id="CHEBI:29105"/>
    </ligand>
</feature>
<dbReference type="Proteomes" id="UP000327044">
    <property type="component" value="Unassembled WGS sequence"/>
</dbReference>
<dbReference type="InParanoid" id="A0A5N4ARN1"/>
<proteinExistence type="inferred from homology"/>
<dbReference type="InterPro" id="IPR003764">
    <property type="entry name" value="GlcNAc_6-P_deAcase"/>
</dbReference>
<feature type="binding site" evidence="10">
    <location>
        <position position="235"/>
    </location>
    <ligand>
        <name>substrate</name>
    </ligand>
</feature>
<dbReference type="InterPro" id="IPR006680">
    <property type="entry name" value="Amidohydro-rel"/>
</dbReference>
<dbReference type="PANTHER" id="PTHR11113:SF14">
    <property type="entry name" value="N-ACETYLGLUCOSAMINE-6-PHOSPHATE DEACETYLASE"/>
    <property type="match status" value="1"/>
</dbReference>
<dbReference type="Gene3D" id="3.20.20.140">
    <property type="entry name" value="Metal-dependent hydrolases"/>
    <property type="match status" value="1"/>
</dbReference>
<dbReference type="OrthoDB" id="10264777at2759"/>
<keyword evidence="14" id="KW-1185">Reference proteome</keyword>
<evidence type="ECO:0000256" key="6">
    <source>
        <dbReference type="ARBA" id="ARBA00023277"/>
    </source>
</evidence>
<evidence type="ECO:0000256" key="3">
    <source>
        <dbReference type="ARBA" id="ARBA00018029"/>
    </source>
</evidence>
<dbReference type="GO" id="GO:0006046">
    <property type="term" value="P:N-acetylglucosamine catabolic process"/>
    <property type="evidence" value="ECO:0007669"/>
    <property type="project" value="TreeGrafter"/>
</dbReference>
<evidence type="ECO:0000256" key="5">
    <source>
        <dbReference type="ARBA" id="ARBA00022801"/>
    </source>
</evidence>
<feature type="binding site" evidence="11">
    <location>
        <position position="203"/>
    </location>
    <ligand>
        <name>Zn(2+)</name>
        <dbReference type="ChEBI" id="CHEBI:29105"/>
    </ligand>
</feature>
<accession>A0A5N4ARN1</accession>
<dbReference type="GO" id="GO:0008448">
    <property type="term" value="F:N-acetylglucosamine-6-phosphate deacetylase activity"/>
    <property type="evidence" value="ECO:0007669"/>
    <property type="project" value="UniProtKB-UniRule"/>
</dbReference>
<dbReference type="InterPro" id="IPR032466">
    <property type="entry name" value="Metal_Hydrolase"/>
</dbReference>
<comment type="caution">
    <text evidence="13">The sequence shown here is derived from an EMBL/GenBank/DDBJ whole genome shotgun (WGS) entry which is preliminary data.</text>
</comment>
<dbReference type="GO" id="GO:0019262">
    <property type="term" value="P:N-acetylneuraminate catabolic process"/>
    <property type="evidence" value="ECO:0007669"/>
    <property type="project" value="UniProtKB-ARBA"/>
</dbReference>
<evidence type="ECO:0000313" key="13">
    <source>
        <dbReference type="EMBL" id="KAB0799956.1"/>
    </source>
</evidence>
<dbReference type="Pfam" id="PF01979">
    <property type="entry name" value="Amidohydro_1"/>
    <property type="match status" value="1"/>
</dbReference>
<reference evidence="13 14" key="1">
    <citation type="journal article" date="2018" name="Elife">
        <title>Firefly genomes illuminate parallel origins of bioluminescence in beetles.</title>
        <authorList>
            <person name="Fallon T.R."/>
            <person name="Lower S.E."/>
            <person name="Chang C.H."/>
            <person name="Bessho-Uehara M."/>
            <person name="Martin G.J."/>
            <person name="Bewick A.J."/>
            <person name="Behringer M."/>
            <person name="Debat H.J."/>
            <person name="Wong I."/>
            <person name="Day J.C."/>
            <person name="Suvorov A."/>
            <person name="Silva C.J."/>
            <person name="Stanger-Hall K.F."/>
            <person name="Hall D.W."/>
            <person name="Schmitz R.J."/>
            <person name="Nelson D.R."/>
            <person name="Lewis S.M."/>
            <person name="Shigenobu S."/>
            <person name="Bybee S.M."/>
            <person name="Larracuente A.M."/>
            <person name="Oba Y."/>
            <person name="Weng J.K."/>
        </authorList>
    </citation>
    <scope>NUCLEOTIDE SEQUENCE [LARGE SCALE GENOMIC DNA]</scope>
    <source>
        <strain evidence="13">1611_PpyrPB1</strain>
        <tissue evidence="13">Whole body</tissue>
    </source>
</reference>
<dbReference type="PANTHER" id="PTHR11113">
    <property type="entry name" value="N-ACETYLGLUCOSAMINE-6-PHOSPHATE DEACETYLASE"/>
    <property type="match status" value="1"/>
</dbReference>
<dbReference type="FunCoup" id="A0A5N4ARN1">
    <property type="interactions" value="220"/>
</dbReference>